<sequence length="68" mass="7831">MLSLPLSGLWWAQVRESHAWRGKCGLSIFQHTAHLPVESHLHDAAQKKITVPVPLESVFLKEDWYTRP</sequence>
<dbReference type="EMBL" id="JH000003">
    <property type="protein sequence ID" value="EGV99853.1"/>
    <property type="molecule type" value="Genomic_DNA"/>
</dbReference>
<protein>
    <submittedName>
        <fullName evidence="1">Uncharacterized protein</fullName>
    </submittedName>
</protein>
<evidence type="ECO:0000313" key="2">
    <source>
        <dbReference type="Proteomes" id="UP000001075"/>
    </source>
</evidence>
<organism evidence="1 2">
    <name type="scientific">Cricetulus griseus</name>
    <name type="common">Chinese hamster</name>
    <name type="synonym">Cricetulus barabensis griseus</name>
    <dbReference type="NCBI Taxonomy" id="10029"/>
    <lineage>
        <taxon>Eukaryota</taxon>
        <taxon>Metazoa</taxon>
        <taxon>Chordata</taxon>
        <taxon>Craniata</taxon>
        <taxon>Vertebrata</taxon>
        <taxon>Euteleostomi</taxon>
        <taxon>Mammalia</taxon>
        <taxon>Eutheria</taxon>
        <taxon>Euarchontoglires</taxon>
        <taxon>Glires</taxon>
        <taxon>Rodentia</taxon>
        <taxon>Myomorpha</taxon>
        <taxon>Muroidea</taxon>
        <taxon>Cricetidae</taxon>
        <taxon>Cricetinae</taxon>
        <taxon>Cricetulus</taxon>
    </lineage>
</organism>
<dbReference type="Proteomes" id="UP000001075">
    <property type="component" value="Unassembled WGS sequence"/>
</dbReference>
<gene>
    <name evidence="1" type="ORF">I79_000123</name>
</gene>
<accession>G3GRH8</accession>
<dbReference type="AlphaFoldDB" id="G3GRH8"/>
<name>G3GRH8_CRIGR</name>
<evidence type="ECO:0000313" key="1">
    <source>
        <dbReference type="EMBL" id="EGV99853.1"/>
    </source>
</evidence>
<reference evidence="2" key="1">
    <citation type="journal article" date="2011" name="Nat. Biotechnol.">
        <title>The genomic sequence of the Chinese hamster ovary (CHO)-K1 cell line.</title>
        <authorList>
            <person name="Xu X."/>
            <person name="Nagarajan H."/>
            <person name="Lewis N.E."/>
            <person name="Pan S."/>
            <person name="Cai Z."/>
            <person name="Liu X."/>
            <person name="Chen W."/>
            <person name="Xie M."/>
            <person name="Wang W."/>
            <person name="Hammond S."/>
            <person name="Andersen M.R."/>
            <person name="Neff N."/>
            <person name="Passarelli B."/>
            <person name="Koh W."/>
            <person name="Fan H.C."/>
            <person name="Wang J."/>
            <person name="Gui Y."/>
            <person name="Lee K.H."/>
            <person name="Betenbaugh M.J."/>
            <person name="Quake S.R."/>
            <person name="Famili I."/>
            <person name="Palsson B.O."/>
            <person name="Wang J."/>
        </authorList>
    </citation>
    <scope>NUCLEOTIDE SEQUENCE [LARGE SCALE GENOMIC DNA]</scope>
    <source>
        <strain evidence="2">CHO K1 cell line</strain>
    </source>
</reference>
<dbReference type="InParanoid" id="G3GRH8"/>
<proteinExistence type="predicted"/>